<evidence type="ECO:0000313" key="13">
    <source>
        <dbReference type="EMBL" id="JAS22576.1"/>
    </source>
</evidence>
<reference evidence="10" key="1">
    <citation type="submission" date="2015-12" db="EMBL/GenBank/DDBJ databases">
        <title>De novo transcriptome assembly of four potential Pierce s Disease insect vectors from Arizona vineyards.</title>
        <authorList>
            <person name="Tassone E.E."/>
        </authorList>
    </citation>
    <scope>NUCLEOTIDE SEQUENCE</scope>
</reference>
<dbReference type="InterPro" id="IPR032563">
    <property type="entry name" value="DAMP1_SANT-like"/>
</dbReference>
<dbReference type="GO" id="GO:0006338">
    <property type="term" value="P:chromatin remodeling"/>
    <property type="evidence" value="ECO:0007669"/>
    <property type="project" value="InterPro"/>
</dbReference>
<organism evidence="10">
    <name type="scientific">Clastoptera arizonana</name>
    <name type="common">Arizona spittle bug</name>
    <dbReference type="NCBI Taxonomy" id="38151"/>
    <lineage>
        <taxon>Eukaryota</taxon>
        <taxon>Metazoa</taxon>
        <taxon>Ecdysozoa</taxon>
        <taxon>Arthropoda</taxon>
        <taxon>Hexapoda</taxon>
        <taxon>Insecta</taxon>
        <taxon>Pterygota</taxon>
        <taxon>Neoptera</taxon>
        <taxon>Paraneoptera</taxon>
        <taxon>Hemiptera</taxon>
        <taxon>Auchenorrhyncha</taxon>
        <taxon>Cercopoidea</taxon>
        <taxon>Clastopteridae</taxon>
        <taxon>Clastoptera</taxon>
    </lineage>
</organism>
<name>A0A1B6C5W3_9HEMI</name>
<keyword evidence="3" id="KW-0805">Transcription regulation</keyword>
<dbReference type="Pfam" id="PF16282">
    <property type="entry name" value="SANT_DAMP1_like"/>
    <property type="match status" value="1"/>
</dbReference>
<dbReference type="EMBL" id="GEDC01024031">
    <property type="protein sequence ID" value="JAS13267.1"/>
    <property type="molecule type" value="Transcribed_RNA"/>
</dbReference>
<sequence>MADVRDILEIERGTTPELTKETILGNADKQRKKLIFQAVPKTSKRPEGMHREVFALLYNDNKDAPPLFPSDSGQGYKQLKAKLGVKKVRPWRWMPFTNPARKDGAHFHHWRRVADEGIEYPFAKFNKQVPVPTYTDSEYGQHLQSESWVRAETDHLFDLCRRFDLRFVVIKDRWDSVRFPDRSVEDLKERYYHVCGTLTKIRAGSNSTQESKIYVFDADHERQRKKQLNRLYERTPEQVEEEQNLLSEYRKIEARKKERDKKTQDLQKLITAADIQNDPRKQERKIPRKKLQHQARPRIDTSAVESAGIKFPDLKSNTVYVRSQKMKLPANIGQKRMKAIEQMLQDLNIELNPVPTEEICNRFNELRSDMVLLYELKTALATYEFELQTLRHQYEAFNQGKALVIPSAIFGDSQICSLETSKQKGNSSEIIDVVGTPDTSSSM</sequence>
<evidence type="ECO:0000256" key="7">
    <source>
        <dbReference type="SAM" id="MobiDB-lite"/>
    </source>
</evidence>
<evidence type="ECO:0000256" key="4">
    <source>
        <dbReference type="ARBA" id="ARBA00023163"/>
    </source>
</evidence>
<gene>
    <name evidence="13" type="ORF">g.16915</name>
    <name evidence="12" type="ORF">g.16917</name>
    <name evidence="11" type="ORF">g.16918</name>
    <name evidence="10" type="ORF">g.16919</name>
</gene>
<protein>
    <recommendedName>
        <fullName evidence="6">DNA methyltransferase 1-associated protein 1</fullName>
    </recommendedName>
</protein>
<feature type="compositionally biased region" description="Basic and acidic residues" evidence="7">
    <location>
        <begin position="256"/>
        <end position="265"/>
    </location>
</feature>
<feature type="domain" description="DAMP1 SANT/Myb-like" evidence="9">
    <location>
        <begin position="120"/>
        <end position="198"/>
    </location>
</feature>
<evidence type="ECO:0000256" key="2">
    <source>
        <dbReference type="ARBA" id="ARBA00022853"/>
    </source>
</evidence>
<dbReference type="GO" id="GO:0000812">
    <property type="term" value="C:Swr1 complex"/>
    <property type="evidence" value="ECO:0007669"/>
    <property type="project" value="TreeGrafter"/>
</dbReference>
<dbReference type="Gene3D" id="1.10.10.60">
    <property type="entry name" value="Homeodomain-like"/>
    <property type="match status" value="1"/>
</dbReference>
<keyword evidence="4" id="KW-0804">Transcription</keyword>
<evidence type="ECO:0000313" key="12">
    <source>
        <dbReference type="EMBL" id="JAS19407.1"/>
    </source>
</evidence>
<feature type="domain" description="DNA methyltransferase 1-associated 1" evidence="8">
    <location>
        <begin position="241"/>
        <end position="403"/>
    </location>
</feature>
<keyword evidence="5" id="KW-0539">Nucleus</keyword>
<evidence type="ECO:0000256" key="3">
    <source>
        <dbReference type="ARBA" id="ARBA00023015"/>
    </source>
</evidence>
<dbReference type="Pfam" id="PF05499">
    <property type="entry name" value="DMAP1"/>
    <property type="match status" value="1"/>
</dbReference>
<dbReference type="EMBL" id="GEDC01028504">
    <property type="protein sequence ID" value="JAS08794.1"/>
    <property type="molecule type" value="Transcribed_RNA"/>
</dbReference>
<dbReference type="EMBL" id="GEDC01014722">
    <property type="protein sequence ID" value="JAS22576.1"/>
    <property type="molecule type" value="Transcribed_RNA"/>
</dbReference>
<feature type="region of interest" description="Disordered" evidence="7">
    <location>
        <begin position="256"/>
        <end position="299"/>
    </location>
</feature>
<evidence type="ECO:0000313" key="10">
    <source>
        <dbReference type="EMBL" id="JAS08794.1"/>
    </source>
</evidence>
<dbReference type="PANTHER" id="PTHR12855">
    <property type="entry name" value="DNA METHYLTRANSFERASE 1-ASSOCIATED PROTEIN 1 FAMILY MEMBER"/>
    <property type="match status" value="1"/>
</dbReference>
<dbReference type="GO" id="GO:0003714">
    <property type="term" value="F:transcription corepressor activity"/>
    <property type="evidence" value="ECO:0007669"/>
    <property type="project" value="TreeGrafter"/>
</dbReference>
<evidence type="ECO:0000259" key="8">
    <source>
        <dbReference type="Pfam" id="PF05499"/>
    </source>
</evidence>
<proteinExistence type="predicted"/>
<evidence type="ECO:0000313" key="11">
    <source>
        <dbReference type="EMBL" id="JAS13267.1"/>
    </source>
</evidence>
<dbReference type="GO" id="GO:0000122">
    <property type="term" value="P:negative regulation of transcription by RNA polymerase II"/>
    <property type="evidence" value="ECO:0007669"/>
    <property type="project" value="TreeGrafter"/>
</dbReference>
<accession>A0A1B6C5W3</accession>
<evidence type="ECO:0000256" key="1">
    <source>
        <dbReference type="ARBA" id="ARBA00004123"/>
    </source>
</evidence>
<dbReference type="PANTHER" id="PTHR12855:SF10">
    <property type="entry name" value="DNA METHYLTRANSFERASE 1-ASSOCIATED PROTEIN 1"/>
    <property type="match status" value="1"/>
</dbReference>
<keyword evidence="2" id="KW-0156">Chromatin regulator</keyword>
<dbReference type="GO" id="GO:0006281">
    <property type="term" value="P:DNA repair"/>
    <property type="evidence" value="ECO:0007669"/>
    <property type="project" value="InterPro"/>
</dbReference>
<evidence type="ECO:0000259" key="9">
    <source>
        <dbReference type="Pfam" id="PF16282"/>
    </source>
</evidence>
<feature type="compositionally biased region" description="Basic residues" evidence="7">
    <location>
        <begin position="286"/>
        <end position="296"/>
    </location>
</feature>
<evidence type="ECO:0000256" key="6">
    <source>
        <dbReference type="ARBA" id="ARBA00067416"/>
    </source>
</evidence>
<dbReference type="GO" id="GO:0035267">
    <property type="term" value="C:NuA4 histone acetyltransferase complex"/>
    <property type="evidence" value="ECO:0007669"/>
    <property type="project" value="InterPro"/>
</dbReference>
<dbReference type="AlphaFoldDB" id="A0A1B6C5W3"/>
<dbReference type="InterPro" id="IPR008468">
    <property type="entry name" value="DMAP1"/>
</dbReference>
<comment type="subcellular location">
    <subcellularLocation>
        <location evidence="1">Nucleus</location>
    </subcellularLocation>
</comment>
<dbReference type="EMBL" id="GEDC01017891">
    <property type="protein sequence ID" value="JAS19407.1"/>
    <property type="molecule type" value="Transcribed_RNA"/>
</dbReference>
<evidence type="ECO:0000256" key="5">
    <source>
        <dbReference type="ARBA" id="ARBA00023242"/>
    </source>
</evidence>
<dbReference type="FunFam" id="1.10.10.60:FF:000087">
    <property type="entry name" value="DNA methyltransferase 1-associated protein 1"/>
    <property type="match status" value="1"/>
</dbReference>
<dbReference type="InterPro" id="IPR027109">
    <property type="entry name" value="Swc4/Dmap1"/>
</dbReference>